<name>A0A3N2BFY4_9MICO</name>
<protein>
    <recommendedName>
        <fullName evidence="2">CT398-like coiled coil hairpin domain-containing protein</fullName>
    </recommendedName>
</protein>
<dbReference type="EMBL" id="RKHK01000001">
    <property type="protein sequence ID" value="ROR74181.1"/>
    <property type="molecule type" value="Genomic_DNA"/>
</dbReference>
<feature type="domain" description="CT398-like coiled coil hairpin" evidence="2">
    <location>
        <begin position="15"/>
        <end position="194"/>
    </location>
</feature>
<keyword evidence="4" id="KW-1185">Reference proteome</keyword>
<dbReference type="InterPro" id="IPR056003">
    <property type="entry name" value="CT398_CC_hairpin"/>
</dbReference>
<dbReference type="OrthoDB" id="9784388at2"/>
<dbReference type="Pfam" id="PF24481">
    <property type="entry name" value="CT398_CC"/>
    <property type="match status" value="1"/>
</dbReference>
<organism evidence="3 4">
    <name type="scientific">Bogoriella caseilytica</name>
    <dbReference type="NCBI Taxonomy" id="56055"/>
    <lineage>
        <taxon>Bacteria</taxon>
        <taxon>Bacillati</taxon>
        <taxon>Actinomycetota</taxon>
        <taxon>Actinomycetes</taxon>
        <taxon>Micrococcales</taxon>
        <taxon>Bogoriellaceae</taxon>
        <taxon>Bogoriella</taxon>
    </lineage>
</organism>
<dbReference type="AlphaFoldDB" id="A0A3N2BFY4"/>
<dbReference type="PANTHER" id="PTHR39082">
    <property type="entry name" value="PHOSPHOLIPASE C-BETA-2-RELATED"/>
    <property type="match status" value="1"/>
</dbReference>
<evidence type="ECO:0000259" key="2">
    <source>
        <dbReference type="Pfam" id="PF24481"/>
    </source>
</evidence>
<dbReference type="InterPro" id="IPR052376">
    <property type="entry name" value="Oxidative_Scav/Glycosyltrans"/>
</dbReference>
<evidence type="ECO:0000313" key="4">
    <source>
        <dbReference type="Proteomes" id="UP000280668"/>
    </source>
</evidence>
<sequence>MTTASPADQRKLLDLQALDTKLAKLAHQRRSLPVLETLKELAGRSEDLHGELALARTEADDARRELAKAEADVEQVRTRAARHQATLDSGKGLSRELLALQQELEQLAVRQGVLEEAQLEVMERLESAEERVNALQAQEQSIRADVVHHTAARDAEFARIDGEVNQIRAEREQSASSLDPELVDLYEQARSQTGGLGAVAVHGFQTEGVNIEFTLSERSWLESAPENEVLVSEDHGFILVRLNAGETSGRA</sequence>
<accession>A0A3N2BFY4</accession>
<feature type="coiled-coil region" evidence="1">
    <location>
        <begin position="45"/>
        <end position="145"/>
    </location>
</feature>
<evidence type="ECO:0000313" key="3">
    <source>
        <dbReference type="EMBL" id="ROR74181.1"/>
    </source>
</evidence>
<comment type="caution">
    <text evidence="3">The sequence shown here is derived from an EMBL/GenBank/DDBJ whole genome shotgun (WGS) entry which is preliminary data.</text>
</comment>
<dbReference type="Proteomes" id="UP000280668">
    <property type="component" value="Unassembled WGS sequence"/>
</dbReference>
<evidence type="ECO:0000256" key="1">
    <source>
        <dbReference type="SAM" id="Coils"/>
    </source>
</evidence>
<dbReference type="Gene3D" id="1.10.287.1490">
    <property type="match status" value="1"/>
</dbReference>
<gene>
    <name evidence="3" type="ORF">EDD31_2581</name>
</gene>
<proteinExistence type="predicted"/>
<dbReference type="PANTHER" id="PTHR39082:SF1">
    <property type="entry name" value="SCAVENGER RECEPTOR CLASS A MEMBER 3"/>
    <property type="match status" value="1"/>
</dbReference>
<keyword evidence="1" id="KW-0175">Coiled coil</keyword>
<dbReference type="RefSeq" id="WP_123304502.1">
    <property type="nucleotide sequence ID" value="NZ_RKHK01000001.1"/>
</dbReference>
<reference evidence="3 4" key="1">
    <citation type="submission" date="2018-11" db="EMBL/GenBank/DDBJ databases">
        <title>Sequencing the genomes of 1000 actinobacteria strains.</title>
        <authorList>
            <person name="Klenk H.-P."/>
        </authorList>
    </citation>
    <scope>NUCLEOTIDE SEQUENCE [LARGE SCALE GENOMIC DNA]</scope>
    <source>
        <strain evidence="3 4">DSM 11294</strain>
    </source>
</reference>